<organism evidence="5 6">
    <name type="scientific">Arcobacter roscoffensis</name>
    <dbReference type="NCBI Taxonomy" id="2961520"/>
    <lineage>
        <taxon>Bacteria</taxon>
        <taxon>Pseudomonadati</taxon>
        <taxon>Campylobacterota</taxon>
        <taxon>Epsilonproteobacteria</taxon>
        <taxon>Campylobacterales</taxon>
        <taxon>Arcobacteraceae</taxon>
        <taxon>Arcobacter</taxon>
    </lineage>
</organism>
<feature type="domain" description="Pyruvate carboxyltransferase" evidence="4">
    <location>
        <begin position="6"/>
        <end position="277"/>
    </location>
</feature>
<dbReference type="RefSeq" id="WP_254575354.1">
    <property type="nucleotide sequence ID" value="NZ_CP100595.1"/>
</dbReference>
<protein>
    <submittedName>
        <fullName evidence="5">Biotin attachment protein</fullName>
    </submittedName>
</protein>
<dbReference type="EMBL" id="CP100595">
    <property type="protein sequence ID" value="UTJ05173.1"/>
    <property type="molecule type" value="Genomic_DNA"/>
</dbReference>
<dbReference type="SUPFAM" id="SSF51569">
    <property type="entry name" value="Aldolase"/>
    <property type="match status" value="1"/>
</dbReference>
<dbReference type="Pfam" id="PF00364">
    <property type="entry name" value="Biotin_lipoyl"/>
    <property type="match status" value="1"/>
</dbReference>
<feature type="compositionally biased region" description="Low complexity" evidence="2">
    <location>
        <begin position="510"/>
        <end position="523"/>
    </location>
</feature>
<gene>
    <name evidence="5" type="ORF">NJU99_07795</name>
</gene>
<sequence length="595" mass="64660">MAKKYIDVMDTTFRDGFQSVFGGRVLMEDFFPAVEAAKDAGITHFEFGGGARFQSLFFYLQENAFEMMDKFREIVGPDANLQTLARGINTVMLDTGSRELVDLHAKMFAKHGTTTIRNFDALNDVQNLEYSAECIKKYGLNHEVVVTLMDLPPGCEGAHDVPFYEKTLRQILDSGVPHDSICFKDASGTSSPQKVYETIQMARKLVGNDTHIRLHTHETAGVSVACYLAALEAGADGIDLAASPVSGGTSQPDILTMLHAVKGKNYDLGGLDIEKVLKYQEVLTDCLGDYFMPPEATQVSPLIPFSPMPGGALTANTQMMRDNGTLDKFPEVIKAMREVVEKGGYGTSVTPVSQFYWQQAYANVMFGPWKQIAPGYGKMVLGYFGKTPVEPDAEIVALAAEKLKMEPTSENPLDIADRDEKKKISVWKQRLEMEGLEASEENIFIAAACDEKGIAFLKGDSPLNVRKNETTQGENSMANATGNYTVVVDGQKFNVSIAEGDADIQVTPASNNSSDVSSSVSTSGEATDVPATVNGNVWKILVNEGEKVEKDQKIMILEAMKMEIDINAPVAGTISKITVGANEAVDEGQTLAIIG</sequence>
<dbReference type="Pfam" id="PF02436">
    <property type="entry name" value="PYC_OADA"/>
    <property type="match status" value="1"/>
</dbReference>
<dbReference type="PROSITE" id="PS50991">
    <property type="entry name" value="PYR_CT"/>
    <property type="match status" value="1"/>
</dbReference>
<dbReference type="SUPFAM" id="SSF89000">
    <property type="entry name" value="post-HMGL domain-like"/>
    <property type="match status" value="1"/>
</dbReference>
<dbReference type="CDD" id="cd06850">
    <property type="entry name" value="biotinyl_domain"/>
    <property type="match status" value="1"/>
</dbReference>
<feature type="region of interest" description="Disordered" evidence="2">
    <location>
        <begin position="506"/>
        <end position="528"/>
    </location>
</feature>
<dbReference type="PANTHER" id="PTHR43778">
    <property type="entry name" value="PYRUVATE CARBOXYLASE"/>
    <property type="match status" value="1"/>
</dbReference>
<name>A0ABY5E253_9BACT</name>
<dbReference type="InterPro" id="IPR000891">
    <property type="entry name" value="PYR_CT"/>
</dbReference>
<evidence type="ECO:0000256" key="1">
    <source>
        <dbReference type="ARBA" id="ARBA00023267"/>
    </source>
</evidence>
<dbReference type="InterPro" id="IPR013785">
    <property type="entry name" value="Aldolase_TIM"/>
</dbReference>
<evidence type="ECO:0000313" key="6">
    <source>
        <dbReference type="Proteomes" id="UP001060012"/>
    </source>
</evidence>
<dbReference type="Proteomes" id="UP001060012">
    <property type="component" value="Chromosome"/>
</dbReference>
<keyword evidence="1" id="KW-0092">Biotin</keyword>
<dbReference type="Gene3D" id="2.40.50.100">
    <property type="match status" value="1"/>
</dbReference>
<dbReference type="SUPFAM" id="SSF51230">
    <property type="entry name" value="Single hybrid motif"/>
    <property type="match status" value="1"/>
</dbReference>
<dbReference type="Gene3D" id="3.20.20.70">
    <property type="entry name" value="Aldolase class I"/>
    <property type="match status" value="1"/>
</dbReference>
<accession>A0ABY5E253</accession>
<evidence type="ECO:0000256" key="2">
    <source>
        <dbReference type="SAM" id="MobiDB-lite"/>
    </source>
</evidence>
<dbReference type="PROSITE" id="PS50968">
    <property type="entry name" value="BIOTINYL_LIPOYL"/>
    <property type="match status" value="1"/>
</dbReference>
<dbReference type="InterPro" id="IPR003379">
    <property type="entry name" value="Carboxylase_cons_dom"/>
</dbReference>
<dbReference type="Pfam" id="PF00682">
    <property type="entry name" value="HMGL-like"/>
    <property type="match status" value="1"/>
</dbReference>
<evidence type="ECO:0000259" key="3">
    <source>
        <dbReference type="PROSITE" id="PS50968"/>
    </source>
</evidence>
<keyword evidence="6" id="KW-1185">Reference proteome</keyword>
<dbReference type="PROSITE" id="PS00188">
    <property type="entry name" value="BIOTIN"/>
    <property type="match status" value="1"/>
</dbReference>
<dbReference type="InterPro" id="IPR011053">
    <property type="entry name" value="Single_hybrid_motif"/>
</dbReference>
<dbReference type="InterPro" id="IPR000089">
    <property type="entry name" value="Biotin_lipoyl"/>
</dbReference>
<dbReference type="PANTHER" id="PTHR43778:SF2">
    <property type="entry name" value="PYRUVATE CARBOXYLASE, MITOCHONDRIAL"/>
    <property type="match status" value="1"/>
</dbReference>
<dbReference type="CDD" id="cd07937">
    <property type="entry name" value="DRE_TIM_PC_TC_5S"/>
    <property type="match status" value="1"/>
</dbReference>
<dbReference type="InterPro" id="IPR055268">
    <property type="entry name" value="PCB-like"/>
</dbReference>
<evidence type="ECO:0000259" key="4">
    <source>
        <dbReference type="PROSITE" id="PS50991"/>
    </source>
</evidence>
<feature type="domain" description="Lipoyl-binding" evidence="3">
    <location>
        <begin position="517"/>
        <end position="595"/>
    </location>
</feature>
<reference evidence="5" key="1">
    <citation type="submission" date="2022-07" db="EMBL/GenBank/DDBJ databases">
        <title>Arcobacter roscoffensis sp. nov., a marine bacterium isolated from coastal seawater collected from Roscoff, France.</title>
        <authorList>
            <person name="Pascual J."/>
            <person name="Lepeaux C."/>
            <person name="Methner A."/>
            <person name="Overmann J."/>
        </authorList>
    </citation>
    <scope>NUCLEOTIDE SEQUENCE</scope>
    <source>
        <strain evidence="5">ARW1-2F2</strain>
    </source>
</reference>
<dbReference type="InterPro" id="IPR001882">
    <property type="entry name" value="Biotin_BS"/>
</dbReference>
<evidence type="ECO:0000313" key="5">
    <source>
        <dbReference type="EMBL" id="UTJ05173.1"/>
    </source>
</evidence>
<proteinExistence type="predicted"/>